<proteinExistence type="predicted"/>
<organism evidence="2 3">
    <name type="scientific">Araneus ventricosus</name>
    <name type="common">Orbweaver spider</name>
    <name type="synonym">Epeira ventricosa</name>
    <dbReference type="NCBI Taxonomy" id="182803"/>
    <lineage>
        <taxon>Eukaryota</taxon>
        <taxon>Metazoa</taxon>
        <taxon>Ecdysozoa</taxon>
        <taxon>Arthropoda</taxon>
        <taxon>Chelicerata</taxon>
        <taxon>Arachnida</taxon>
        <taxon>Araneae</taxon>
        <taxon>Araneomorphae</taxon>
        <taxon>Entelegynae</taxon>
        <taxon>Araneoidea</taxon>
        <taxon>Araneidae</taxon>
        <taxon>Araneus</taxon>
    </lineage>
</organism>
<keyword evidence="1" id="KW-0812">Transmembrane</keyword>
<evidence type="ECO:0000313" key="3">
    <source>
        <dbReference type="Proteomes" id="UP000499080"/>
    </source>
</evidence>
<accession>A0A4Y2KJU5</accession>
<dbReference type="AlphaFoldDB" id="A0A4Y2KJU5"/>
<feature type="transmembrane region" description="Helical" evidence="1">
    <location>
        <begin position="220"/>
        <end position="245"/>
    </location>
</feature>
<keyword evidence="1" id="KW-0472">Membrane</keyword>
<evidence type="ECO:0000256" key="1">
    <source>
        <dbReference type="SAM" id="Phobius"/>
    </source>
</evidence>
<sequence length="311" mass="35938">MAAGGFILYAKYVMSTPFLRTSEDYIPSDLYDTICSKNSSITGLPTEWFEEINDEMLGADSGRYVGYCLMVLIYTICFSRIKKLWSEKEGGRVGELIPLVTSIILPNDNKEERKKAIVRLMISKISAHESYFLYFVFVNSLYFLLGLCGLILNPVNPFAYQDLAVRLNGSEWTVDCDRQATSRDAYILIKCPIDGPDKKFRRTCIVSPATYFHVQTGVSLLFAILAILCALFLIWSSCEIWYFGLRRMNDILLVRLLKKNVDYTQHKEIIDAFERKLDERRRASLEMTRSIEQAGEAYNRVRHFRHFLPFL</sequence>
<gene>
    <name evidence="2" type="ORF">AVEN_26829_1</name>
</gene>
<dbReference type="EMBL" id="BGPR01004651">
    <property type="protein sequence ID" value="GBN01847.1"/>
    <property type="molecule type" value="Genomic_DNA"/>
</dbReference>
<comment type="caution">
    <text evidence="2">The sequence shown here is derived from an EMBL/GenBank/DDBJ whole genome shotgun (WGS) entry which is preliminary data.</text>
</comment>
<keyword evidence="1" id="KW-1133">Transmembrane helix</keyword>
<evidence type="ECO:0008006" key="4">
    <source>
        <dbReference type="Google" id="ProtNLM"/>
    </source>
</evidence>
<protein>
    <recommendedName>
        <fullName evidence="4">Innexin</fullName>
    </recommendedName>
</protein>
<keyword evidence="3" id="KW-1185">Reference proteome</keyword>
<reference evidence="2 3" key="1">
    <citation type="journal article" date="2019" name="Sci. Rep.">
        <title>Orb-weaving spider Araneus ventricosus genome elucidates the spidroin gene catalogue.</title>
        <authorList>
            <person name="Kono N."/>
            <person name="Nakamura H."/>
            <person name="Ohtoshi R."/>
            <person name="Moran D.A.P."/>
            <person name="Shinohara A."/>
            <person name="Yoshida Y."/>
            <person name="Fujiwara M."/>
            <person name="Mori M."/>
            <person name="Tomita M."/>
            <person name="Arakawa K."/>
        </authorList>
    </citation>
    <scope>NUCLEOTIDE SEQUENCE [LARGE SCALE GENOMIC DNA]</scope>
</reference>
<feature type="transmembrane region" description="Helical" evidence="1">
    <location>
        <begin position="131"/>
        <end position="152"/>
    </location>
</feature>
<evidence type="ECO:0000313" key="2">
    <source>
        <dbReference type="EMBL" id="GBN01847.1"/>
    </source>
</evidence>
<name>A0A4Y2KJU5_ARAVE</name>
<dbReference type="Proteomes" id="UP000499080">
    <property type="component" value="Unassembled WGS sequence"/>
</dbReference>